<comment type="caution">
    <text evidence="3">The sequence shown here is derived from an EMBL/GenBank/DDBJ whole genome shotgun (WGS) entry which is preliminary data.</text>
</comment>
<dbReference type="AlphaFoldDB" id="A9DV72"/>
<reference evidence="3 4" key="1">
    <citation type="journal article" date="2011" name="J. Bacteriol.">
        <title>Genome sequence of the algicidal bacterium Kordia algicida OT-1.</title>
        <authorList>
            <person name="Lee H.S."/>
            <person name="Kang S.G."/>
            <person name="Kwon K.K."/>
            <person name="Lee J.H."/>
            <person name="Kim S.J."/>
        </authorList>
    </citation>
    <scope>NUCLEOTIDE SEQUENCE [LARGE SCALE GENOMIC DNA]</scope>
    <source>
        <strain evidence="3 4">OT-1</strain>
    </source>
</reference>
<dbReference type="SUPFAM" id="SSF46785">
    <property type="entry name" value="Winged helix' DNA-binding domain"/>
    <property type="match status" value="1"/>
</dbReference>
<evidence type="ECO:0000256" key="2">
    <source>
        <dbReference type="PIRSR" id="PIRSR602481-2"/>
    </source>
</evidence>
<keyword evidence="1" id="KW-0479">Metal-binding</keyword>
<feature type="binding site" evidence="1">
    <location>
        <position position="90"/>
    </location>
    <ligand>
        <name>Zn(2+)</name>
        <dbReference type="ChEBI" id="CHEBI:29105"/>
    </ligand>
</feature>
<dbReference type="HOGENOM" id="CLU_096072_6_1_10"/>
<organism evidence="3 4">
    <name type="scientific">Kordia algicida OT-1</name>
    <dbReference type="NCBI Taxonomy" id="391587"/>
    <lineage>
        <taxon>Bacteria</taxon>
        <taxon>Pseudomonadati</taxon>
        <taxon>Bacteroidota</taxon>
        <taxon>Flavobacteriia</taxon>
        <taxon>Flavobacteriales</taxon>
        <taxon>Flavobacteriaceae</taxon>
        <taxon>Kordia</taxon>
    </lineage>
</organism>
<dbReference type="OrthoDB" id="594893at2"/>
<gene>
    <name evidence="3" type="ORF">KAOT1_03202</name>
</gene>
<dbReference type="PANTHER" id="PTHR33202">
    <property type="entry name" value="ZINC UPTAKE REGULATION PROTEIN"/>
    <property type="match status" value="1"/>
</dbReference>
<dbReference type="PANTHER" id="PTHR33202:SF7">
    <property type="entry name" value="FERRIC UPTAKE REGULATION PROTEIN"/>
    <property type="match status" value="1"/>
</dbReference>
<dbReference type="GO" id="GO:1900376">
    <property type="term" value="P:regulation of secondary metabolite biosynthetic process"/>
    <property type="evidence" value="ECO:0007669"/>
    <property type="project" value="TreeGrafter"/>
</dbReference>
<dbReference type="Proteomes" id="UP000002945">
    <property type="component" value="Unassembled WGS sequence"/>
</dbReference>
<protein>
    <submittedName>
        <fullName evidence="3">Uncharacterized protein</fullName>
    </submittedName>
</protein>
<dbReference type="STRING" id="391587.KAOT1_03202"/>
<feature type="binding site" evidence="2">
    <location>
        <position position="99"/>
    </location>
    <ligand>
        <name>Fe cation</name>
        <dbReference type="ChEBI" id="CHEBI:24875"/>
    </ligand>
</feature>
<dbReference type="GO" id="GO:0000976">
    <property type="term" value="F:transcription cis-regulatory region binding"/>
    <property type="evidence" value="ECO:0007669"/>
    <property type="project" value="TreeGrafter"/>
</dbReference>
<dbReference type="RefSeq" id="WP_007093213.1">
    <property type="nucleotide sequence ID" value="NZ_CP142125.1"/>
</dbReference>
<dbReference type="InterPro" id="IPR036388">
    <property type="entry name" value="WH-like_DNA-bd_sf"/>
</dbReference>
<dbReference type="EMBL" id="ABIB01000004">
    <property type="protein sequence ID" value="EDP96383.1"/>
    <property type="molecule type" value="Genomic_DNA"/>
</dbReference>
<keyword evidence="4" id="KW-1185">Reference proteome</keyword>
<dbReference type="GO" id="GO:0008270">
    <property type="term" value="F:zinc ion binding"/>
    <property type="evidence" value="ECO:0007669"/>
    <property type="project" value="TreeGrafter"/>
</dbReference>
<dbReference type="InterPro" id="IPR002481">
    <property type="entry name" value="FUR"/>
</dbReference>
<proteinExistence type="predicted"/>
<evidence type="ECO:0000256" key="1">
    <source>
        <dbReference type="PIRSR" id="PIRSR602481-1"/>
    </source>
</evidence>
<dbReference type="GO" id="GO:0045892">
    <property type="term" value="P:negative regulation of DNA-templated transcription"/>
    <property type="evidence" value="ECO:0007669"/>
    <property type="project" value="TreeGrafter"/>
</dbReference>
<name>A9DV72_9FLAO</name>
<keyword evidence="1" id="KW-0862">Zinc</keyword>
<feature type="binding site" evidence="1">
    <location>
        <position position="124"/>
    </location>
    <ligand>
        <name>Zn(2+)</name>
        <dbReference type="ChEBI" id="CHEBI:29105"/>
    </ligand>
</feature>
<sequence length="126" mass="14115">MGVIRKTKSVQTLLAIFEKNKAAISAVQLIDSLKGQMNKTTIYRILERLENDGIVHSFLDKDGLSWYATCHGCSASKHLDVHPHFQCQDCGKIDCLSVEIKIPTIPNREINFSQVLLIGKCEDCLL</sequence>
<feature type="binding site" evidence="1">
    <location>
        <position position="121"/>
    </location>
    <ligand>
        <name>Zn(2+)</name>
        <dbReference type="ChEBI" id="CHEBI:29105"/>
    </ligand>
</feature>
<dbReference type="Pfam" id="PF01475">
    <property type="entry name" value="FUR"/>
    <property type="match status" value="1"/>
</dbReference>
<dbReference type="InterPro" id="IPR036390">
    <property type="entry name" value="WH_DNA-bd_sf"/>
</dbReference>
<dbReference type="eggNOG" id="COG0735">
    <property type="taxonomic scope" value="Bacteria"/>
</dbReference>
<accession>A9DV72</accession>
<evidence type="ECO:0000313" key="4">
    <source>
        <dbReference type="Proteomes" id="UP000002945"/>
    </source>
</evidence>
<feature type="binding site" evidence="1">
    <location>
        <position position="87"/>
    </location>
    <ligand>
        <name>Zn(2+)</name>
        <dbReference type="ChEBI" id="CHEBI:29105"/>
    </ligand>
</feature>
<comment type="cofactor">
    <cofactor evidence="2">
        <name>Mn(2+)</name>
        <dbReference type="ChEBI" id="CHEBI:29035"/>
    </cofactor>
    <cofactor evidence="2">
        <name>Fe(2+)</name>
        <dbReference type="ChEBI" id="CHEBI:29033"/>
    </cofactor>
    <text evidence="2">Binds 1 Mn(2+) or Fe(2+) ion per subunit.</text>
</comment>
<comment type="cofactor">
    <cofactor evidence="1">
        <name>Zn(2+)</name>
        <dbReference type="ChEBI" id="CHEBI:29105"/>
    </cofactor>
    <text evidence="1">Binds 1 zinc ion per subunit.</text>
</comment>
<dbReference type="Gene3D" id="1.10.10.10">
    <property type="entry name" value="Winged helix-like DNA-binding domain superfamily/Winged helix DNA-binding domain"/>
    <property type="match status" value="1"/>
</dbReference>
<keyword evidence="2" id="KW-0408">Iron</keyword>
<dbReference type="GO" id="GO:0003700">
    <property type="term" value="F:DNA-binding transcription factor activity"/>
    <property type="evidence" value="ECO:0007669"/>
    <property type="project" value="InterPro"/>
</dbReference>
<evidence type="ECO:0000313" key="3">
    <source>
        <dbReference type="EMBL" id="EDP96383.1"/>
    </source>
</evidence>